<reference evidence="2" key="1">
    <citation type="submission" date="2006-01" db="EMBL/GenBank/DDBJ databases">
        <authorList>
            <person name="Lindblad-Toh K."/>
            <person name="Mauceli E."/>
            <person name="Grabherr M."/>
            <person name="Chang J.L."/>
            <person name="Lander E.S."/>
        </authorList>
    </citation>
    <scope>NUCLEOTIDE SEQUENCE [LARGE SCALE GENOMIC DNA]</scope>
</reference>
<evidence type="ECO:0000256" key="1">
    <source>
        <dbReference type="SAM" id="MobiDB-lite"/>
    </source>
</evidence>
<dbReference type="Bgee" id="ENSGACG00000016507">
    <property type="expression patterns" value="Expressed in heart and 13 other cell types or tissues"/>
</dbReference>
<dbReference type="Ensembl" id="ENSGACT00000021839.1">
    <property type="protein sequence ID" value="ENSGACP00000021798.1"/>
    <property type="gene ID" value="ENSGACG00000016507.1"/>
</dbReference>
<feature type="region of interest" description="Disordered" evidence="1">
    <location>
        <begin position="1"/>
        <end position="38"/>
    </location>
</feature>
<dbReference type="AlphaFoldDB" id="G3PW09"/>
<protein>
    <submittedName>
        <fullName evidence="2">Uncharacterized protein</fullName>
    </submittedName>
</protein>
<organism evidence="2">
    <name type="scientific">Gasterosteus aculeatus</name>
    <name type="common">Three-spined stickleback</name>
    <dbReference type="NCBI Taxonomy" id="69293"/>
    <lineage>
        <taxon>Eukaryota</taxon>
        <taxon>Metazoa</taxon>
        <taxon>Chordata</taxon>
        <taxon>Craniata</taxon>
        <taxon>Vertebrata</taxon>
        <taxon>Euteleostomi</taxon>
        <taxon>Actinopterygii</taxon>
        <taxon>Neopterygii</taxon>
        <taxon>Teleostei</taxon>
        <taxon>Neoteleostei</taxon>
        <taxon>Acanthomorphata</taxon>
        <taxon>Eupercaria</taxon>
        <taxon>Perciformes</taxon>
        <taxon>Cottioidei</taxon>
        <taxon>Gasterosteales</taxon>
        <taxon>Gasterosteidae</taxon>
        <taxon>Gasterosteus</taxon>
    </lineage>
</organism>
<sequence>MLNSSMPCGLQWRPTPELKTRDQTYGMKKSSGWSSSTYLNLSSGNFCQGKKKSER</sequence>
<name>G3PW09_GASAC</name>
<reference evidence="2" key="2">
    <citation type="submission" date="2024-04" db="UniProtKB">
        <authorList>
            <consortium name="Ensembl"/>
        </authorList>
    </citation>
    <scope>IDENTIFICATION</scope>
</reference>
<proteinExistence type="predicted"/>
<accession>G3PW09</accession>
<evidence type="ECO:0000313" key="2">
    <source>
        <dbReference type="Ensembl" id="ENSGACP00000021798.1"/>
    </source>
</evidence>
<dbReference type="InParanoid" id="G3PW09"/>